<sequence length="88" mass="10551">DQSKSEVVKQYWTKRELENKIDIEETQQKTYEFKAIFYEKQSQKSSKKGLTLNKMKRTERCLGKETDHLMILKQKQVPITILIMWRAG</sequence>
<gene>
    <name evidence="1" type="ORF">FWILDA_LOCUS4609</name>
</gene>
<dbReference type="EMBL" id="CAMKVN010000705">
    <property type="protein sequence ID" value="CAI2170490.1"/>
    <property type="molecule type" value="Genomic_DNA"/>
</dbReference>
<comment type="caution">
    <text evidence="1">The sequence shown here is derived from an EMBL/GenBank/DDBJ whole genome shotgun (WGS) entry which is preliminary data.</text>
</comment>
<dbReference type="Proteomes" id="UP001153678">
    <property type="component" value="Unassembled WGS sequence"/>
</dbReference>
<accession>A0A9W4WLJ2</accession>
<reference evidence="1" key="1">
    <citation type="submission" date="2022-08" db="EMBL/GenBank/DDBJ databases">
        <authorList>
            <person name="Kallberg Y."/>
            <person name="Tangrot J."/>
            <person name="Rosling A."/>
        </authorList>
    </citation>
    <scope>NUCLEOTIDE SEQUENCE</scope>
    <source>
        <strain evidence="1">Wild A</strain>
    </source>
</reference>
<protein>
    <submittedName>
        <fullName evidence="1">12790_t:CDS:1</fullName>
    </submittedName>
</protein>
<keyword evidence="2" id="KW-1185">Reference proteome</keyword>
<organism evidence="1 2">
    <name type="scientific">Funneliformis geosporum</name>
    <dbReference type="NCBI Taxonomy" id="1117311"/>
    <lineage>
        <taxon>Eukaryota</taxon>
        <taxon>Fungi</taxon>
        <taxon>Fungi incertae sedis</taxon>
        <taxon>Mucoromycota</taxon>
        <taxon>Glomeromycotina</taxon>
        <taxon>Glomeromycetes</taxon>
        <taxon>Glomerales</taxon>
        <taxon>Glomeraceae</taxon>
        <taxon>Funneliformis</taxon>
    </lineage>
</organism>
<proteinExistence type="predicted"/>
<dbReference type="AlphaFoldDB" id="A0A9W4WLJ2"/>
<feature type="non-terminal residue" evidence="1">
    <location>
        <position position="1"/>
    </location>
</feature>
<dbReference type="OrthoDB" id="2428129at2759"/>
<evidence type="ECO:0000313" key="2">
    <source>
        <dbReference type="Proteomes" id="UP001153678"/>
    </source>
</evidence>
<evidence type="ECO:0000313" key="1">
    <source>
        <dbReference type="EMBL" id="CAI2170490.1"/>
    </source>
</evidence>
<name>A0A9W4WLJ2_9GLOM</name>